<evidence type="ECO:0000313" key="10">
    <source>
        <dbReference type="Proteomes" id="UP000182278"/>
    </source>
</evidence>
<dbReference type="InterPro" id="IPR007182">
    <property type="entry name" value="MnhB"/>
</dbReference>
<evidence type="ECO:0000256" key="3">
    <source>
        <dbReference type="ARBA" id="ARBA00022475"/>
    </source>
</evidence>
<feature type="transmembrane region" description="Helical" evidence="7">
    <location>
        <begin position="35"/>
        <end position="53"/>
    </location>
</feature>
<sequence length="142" mass="15029">MTLIVKTIVRISTSLILLYGVYIVAYGQLTPGGGFPGGVIIGAAFILLCLAFGKEVALKKMSTASASILDSAGALIFLGVALLGYIWGTFFLNFFPNKGIPFHLWTAGIIPLCNIGIGLKVSVCLFGAFIALVLFRVAKKEN</sequence>
<keyword evidence="3" id="KW-1003">Cell membrane</keyword>
<comment type="subcellular location">
    <subcellularLocation>
        <location evidence="1">Cell membrane</location>
        <topology evidence="1">Multi-pass membrane protein</topology>
    </subcellularLocation>
</comment>
<dbReference type="GO" id="GO:0005886">
    <property type="term" value="C:plasma membrane"/>
    <property type="evidence" value="ECO:0007669"/>
    <property type="project" value="UniProtKB-SubCell"/>
</dbReference>
<evidence type="ECO:0000259" key="8">
    <source>
        <dbReference type="Pfam" id="PF04039"/>
    </source>
</evidence>
<dbReference type="STRING" id="1817893.AUJ66_02380"/>
<evidence type="ECO:0000256" key="5">
    <source>
        <dbReference type="ARBA" id="ARBA00022989"/>
    </source>
</evidence>
<organism evidence="9 10">
    <name type="scientific">Candidatus Desantisbacteria bacterium CG1_02_38_46</name>
    <dbReference type="NCBI Taxonomy" id="1817893"/>
    <lineage>
        <taxon>Bacteria</taxon>
        <taxon>Candidatus Desantisiibacteriota</taxon>
    </lineage>
</organism>
<feature type="transmembrane region" description="Helical" evidence="7">
    <location>
        <begin position="74"/>
        <end position="95"/>
    </location>
</feature>
<dbReference type="PANTHER" id="PTHR33932">
    <property type="entry name" value="NA(+)/H(+) ANTIPORTER SUBUNIT B"/>
    <property type="match status" value="1"/>
</dbReference>
<dbReference type="Proteomes" id="UP000182278">
    <property type="component" value="Unassembled WGS sequence"/>
</dbReference>
<feature type="domain" description="Na+/H+ antiporter MnhB subunit-related protein" evidence="8">
    <location>
        <begin position="4"/>
        <end position="123"/>
    </location>
</feature>
<evidence type="ECO:0000256" key="1">
    <source>
        <dbReference type="ARBA" id="ARBA00004651"/>
    </source>
</evidence>
<dbReference type="EMBL" id="MNUO01000037">
    <property type="protein sequence ID" value="OIN97737.1"/>
    <property type="molecule type" value="Genomic_DNA"/>
</dbReference>
<accession>A0A1J4SE73</accession>
<keyword evidence="6 7" id="KW-0472">Membrane</keyword>
<evidence type="ECO:0000313" key="9">
    <source>
        <dbReference type="EMBL" id="OIN97737.1"/>
    </source>
</evidence>
<keyword evidence="5 7" id="KW-1133">Transmembrane helix</keyword>
<keyword evidence="4 7" id="KW-0812">Transmembrane</keyword>
<protein>
    <recommendedName>
        <fullName evidence="8">Na+/H+ antiporter MnhB subunit-related protein domain-containing protein</fullName>
    </recommendedName>
</protein>
<feature type="transmembrane region" description="Helical" evidence="7">
    <location>
        <begin position="7"/>
        <end position="29"/>
    </location>
</feature>
<gene>
    <name evidence="9" type="ORF">AUJ66_02380</name>
</gene>
<evidence type="ECO:0000256" key="2">
    <source>
        <dbReference type="ARBA" id="ARBA00009425"/>
    </source>
</evidence>
<dbReference type="NCBIfam" id="NF006248">
    <property type="entry name" value="PRK08386.1"/>
    <property type="match status" value="1"/>
</dbReference>
<dbReference type="PANTHER" id="PTHR33932:SF4">
    <property type="entry name" value="NA(+)_H(+) ANTIPORTER SUBUNIT B"/>
    <property type="match status" value="1"/>
</dbReference>
<proteinExistence type="inferred from homology"/>
<name>A0A1J4SE73_9BACT</name>
<dbReference type="InterPro" id="IPR050622">
    <property type="entry name" value="CPA3_antiporter_subunitB"/>
</dbReference>
<comment type="caution">
    <text evidence="9">The sequence shown here is derived from an EMBL/GenBank/DDBJ whole genome shotgun (WGS) entry which is preliminary data.</text>
</comment>
<reference evidence="9 10" key="1">
    <citation type="journal article" date="2016" name="Environ. Microbiol.">
        <title>Genomic resolution of a cold subsurface aquifer community provides metabolic insights for novel microbes adapted to high CO concentrations.</title>
        <authorList>
            <person name="Probst A.J."/>
            <person name="Castelle C.J."/>
            <person name="Singh A."/>
            <person name="Brown C.T."/>
            <person name="Anantharaman K."/>
            <person name="Sharon I."/>
            <person name="Hug L.A."/>
            <person name="Burstein D."/>
            <person name="Emerson J.B."/>
            <person name="Thomas B.C."/>
            <person name="Banfield J.F."/>
        </authorList>
    </citation>
    <scope>NUCLEOTIDE SEQUENCE [LARGE SCALE GENOMIC DNA]</scope>
    <source>
        <strain evidence="9">CG1_02_38_46</strain>
    </source>
</reference>
<feature type="transmembrane region" description="Helical" evidence="7">
    <location>
        <begin position="115"/>
        <end position="135"/>
    </location>
</feature>
<dbReference type="AlphaFoldDB" id="A0A1J4SE73"/>
<evidence type="ECO:0000256" key="4">
    <source>
        <dbReference type="ARBA" id="ARBA00022692"/>
    </source>
</evidence>
<evidence type="ECO:0000256" key="6">
    <source>
        <dbReference type="ARBA" id="ARBA00023136"/>
    </source>
</evidence>
<dbReference type="Pfam" id="PF04039">
    <property type="entry name" value="MnhB"/>
    <property type="match status" value="1"/>
</dbReference>
<comment type="similarity">
    <text evidence="2">Belongs to the CPA3 antiporters (TC 2.A.63) subunit B family.</text>
</comment>
<evidence type="ECO:0000256" key="7">
    <source>
        <dbReference type="SAM" id="Phobius"/>
    </source>
</evidence>